<dbReference type="SUPFAM" id="SSF47323">
    <property type="entry name" value="Anticodon-binding domain of a subclass of class I aminoacyl-tRNA synthetases"/>
    <property type="match status" value="1"/>
</dbReference>
<name>A0A8J5CYD4_CHIOP</name>
<gene>
    <name evidence="1" type="primary">ileS</name>
    <name evidence="1" type="ORF">GWK47_043979</name>
</gene>
<protein>
    <submittedName>
        <fullName evidence="1">Isoleucine--tRNA ligase</fullName>
    </submittedName>
</protein>
<dbReference type="OrthoDB" id="10264412at2759"/>
<sequence>MDVREELFRSSPASDWAKLQVHITAGENFMPNLRLLQTSQASSHSGLCELLQVSRVTLESDQENKEGFSLRLSKAEGGKCLRCRRYTAEGGAELCARCVDVIASQG</sequence>
<evidence type="ECO:0000313" key="2">
    <source>
        <dbReference type="Proteomes" id="UP000770661"/>
    </source>
</evidence>
<dbReference type="Gene3D" id="1.10.730.20">
    <property type="match status" value="1"/>
</dbReference>
<reference evidence="1" key="1">
    <citation type="submission" date="2020-07" db="EMBL/GenBank/DDBJ databases">
        <title>The High-quality genome of the commercially important snow crab, Chionoecetes opilio.</title>
        <authorList>
            <person name="Jeong J.-H."/>
            <person name="Ryu S."/>
        </authorList>
    </citation>
    <scope>NUCLEOTIDE SEQUENCE</scope>
    <source>
        <strain evidence="1">MADBK_172401_WGS</strain>
        <tissue evidence="1">Digestive gland</tissue>
    </source>
</reference>
<dbReference type="Proteomes" id="UP000770661">
    <property type="component" value="Unassembled WGS sequence"/>
</dbReference>
<keyword evidence="2" id="KW-1185">Reference proteome</keyword>
<dbReference type="GO" id="GO:0005524">
    <property type="term" value="F:ATP binding"/>
    <property type="evidence" value="ECO:0007669"/>
    <property type="project" value="InterPro"/>
</dbReference>
<dbReference type="InterPro" id="IPR009080">
    <property type="entry name" value="tRNAsynth_Ia_anticodon-bd"/>
</dbReference>
<dbReference type="GO" id="GO:0006418">
    <property type="term" value="P:tRNA aminoacylation for protein translation"/>
    <property type="evidence" value="ECO:0007669"/>
    <property type="project" value="InterPro"/>
</dbReference>
<accession>A0A8J5CYD4</accession>
<organism evidence="1 2">
    <name type="scientific">Chionoecetes opilio</name>
    <name type="common">Atlantic snow crab</name>
    <name type="synonym">Cancer opilio</name>
    <dbReference type="NCBI Taxonomy" id="41210"/>
    <lineage>
        <taxon>Eukaryota</taxon>
        <taxon>Metazoa</taxon>
        <taxon>Ecdysozoa</taxon>
        <taxon>Arthropoda</taxon>
        <taxon>Crustacea</taxon>
        <taxon>Multicrustacea</taxon>
        <taxon>Malacostraca</taxon>
        <taxon>Eumalacostraca</taxon>
        <taxon>Eucarida</taxon>
        <taxon>Decapoda</taxon>
        <taxon>Pleocyemata</taxon>
        <taxon>Brachyura</taxon>
        <taxon>Eubrachyura</taxon>
        <taxon>Majoidea</taxon>
        <taxon>Majidae</taxon>
        <taxon>Chionoecetes</taxon>
    </lineage>
</organism>
<proteinExistence type="predicted"/>
<dbReference type="EMBL" id="JACEEZ010009149">
    <property type="protein sequence ID" value="KAG0722717.1"/>
    <property type="molecule type" value="Genomic_DNA"/>
</dbReference>
<evidence type="ECO:0000313" key="1">
    <source>
        <dbReference type="EMBL" id="KAG0722717.1"/>
    </source>
</evidence>
<comment type="caution">
    <text evidence="1">The sequence shown here is derived from an EMBL/GenBank/DDBJ whole genome shotgun (WGS) entry which is preliminary data.</text>
</comment>
<dbReference type="AlphaFoldDB" id="A0A8J5CYD4"/>
<keyword evidence="1" id="KW-0436">Ligase</keyword>
<dbReference type="GO" id="GO:0004812">
    <property type="term" value="F:aminoacyl-tRNA ligase activity"/>
    <property type="evidence" value="ECO:0007669"/>
    <property type="project" value="InterPro"/>
</dbReference>